<reference evidence="1 2" key="1">
    <citation type="submission" date="2016-05" db="EMBL/GenBank/DDBJ databases">
        <title>A degradative enzymes factory behind the ericoid mycorrhizal symbiosis.</title>
        <authorList>
            <consortium name="DOE Joint Genome Institute"/>
            <person name="Martino E."/>
            <person name="Morin E."/>
            <person name="Grelet G."/>
            <person name="Kuo A."/>
            <person name="Kohler A."/>
            <person name="Daghino S."/>
            <person name="Barry K."/>
            <person name="Choi C."/>
            <person name="Cichocki N."/>
            <person name="Clum A."/>
            <person name="Copeland A."/>
            <person name="Hainaut M."/>
            <person name="Haridas S."/>
            <person name="Labutti K."/>
            <person name="Lindquist E."/>
            <person name="Lipzen A."/>
            <person name="Khouja H.-R."/>
            <person name="Murat C."/>
            <person name="Ohm R."/>
            <person name="Olson A."/>
            <person name="Spatafora J."/>
            <person name="Veneault-Fourrey C."/>
            <person name="Henrissat B."/>
            <person name="Grigoriev I."/>
            <person name="Martin F."/>
            <person name="Perotto S."/>
        </authorList>
    </citation>
    <scope>NUCLEOTIDE SEQUENCE [LARGE SCALE GENOMIC DNA]</scope>
    <source>
        <strain evidence="1 2">UAMH 7357</strain>
    </source>
</reference>
<dbReference type="PANTHER" id="PTHR33112">
    <property type="entry name" value="DOMAIN PROTEIN, PUTATIVE-RELATED"/>
    <property type="match status" value="1"/>
</dbReference>
<accession>A0A2J6QJ51</accession>
<evidence type="ECO:0000313" key="1">
    <source>
        <dbReference type="EMBL" id="PMD26299.1"/>
    </source>
</evidence>
<keyword evidence="2" id="KW-1185">Reference proteome</keyword>
<dbReference type="Proteomes" id="UP000235672">
    <property type="component" value="Unassembled WGS sequence"/>
</dbReference>
<name>A0A2J6QJ51_9HELO</name>
<protein>
    <submittedName>
        <fullName evidence="1">Uncharacterized protein</fullName>
    </submittedName>
</protein>
<dbReference type="PANTHER" id="PTHR33112:SF16">
    <property type="entry name" value="HETEROKARYON INCOMPATIBILITY DOMAIN-CONTAINING PROTEIN"/>
    <property type="match status" value="1"/>
</dbReference>
<dbReference type="EMBL" id="KZ613468">
    <property type="protein sequence ID" value="PMD26299.1"/>
    <property type="molecule type" value="Genomic_DNA"/>
</dbReference>
<dbReference type="AlphaFoldDB" id="A0A2J6QJ51"/>
<organism evidence="1 2">
    <name type="scientific">Hyaloscypha hepaticicola</name>
    <dbReference type="NCBI Taxonomy" id="2082293"/>
    <lineage>
        <taxon>Eukaryota</taxon>
        <taxon>Fungi</taxon>
        <taxon>Dikarya</taxon>
        <taxon>Ascomycota</taxon>
        <taxon>Pezizomycotina</taxon>
        <taxon>Leotiomycetes</taxon>
        <taxon>Helotiales</taxon>
        <taxon>Hyaloscyphaceae</taxon>
        <taxon>Hyaloscypha</taxon>
    </lineage>
</organism>
<sequence length="241" mass="27283">MCSLPPKPALWQTPFIEKLVDSIEIDEISISPSGDKVAYTDLVQESSRRMLTVSGDKLNALEGIVQELRLQTGDEYLAGIWRKRLVNELSWYRYDPHGPVSFSHAENSNVEVEYARILHNEKYPGSARRAFTNMIFPDGGFENGVFEVDIVNGEKKTSAPPDMRFLELSWGRQDGSQDIANESRGLVLVSAKIEESPEIFRRVGSGWSITWVGFFVVALEEDLEKKRSNLRRNLVRFGGQT</sequence>
<gene>
    <name evidence="1" type="ORF">NA56DRAFT_685396</name>
</gene>
<evidence type="ECO:0000313" key="2">
    <source>
        <dbReference type="Proteomes" id="UP000235672"/>
    </source>
</evidence>
<dbReference type="OrthoDB" id="3504905at2759"/>
<proteinExistence type="predicted"/>